<sequence length="311" mass="34554">MSELASVDSAQRRSSARRASALLDKEQERRESQATAAAALDAEQARRVEEIALEDKKQEEERKVNQVVAAKMAAAEQQERASEKGAAMRKSLVAEAGVLEELQDEVDESEHVAELDDGRRGQAAGERAVVSDKASANVDDIMAADGDDESLRKYKEQLLGQAAKGDRGDTSDKRKVVVTEFRVVFEDGKTPDIVHTLDTEEGVAKMAENGISIKEGAGFKFKLKFRVNHEILTGLKFTNKTMKGVFWQTDDLVIGSFAPQTNPYEFEFPRYGFNNAPSGMMFRGTYKNRNSFSDTDGNNHLEFEYKANITR</sequence>
<protein>
    <submittedName>
        <fullName evidence="5">Uncharacterized protein</fullName>
    </submittedName>
</protein>
<proteinExistence type="inferred from homology"/>
<name>A0ABQ6MX33_9STRA</name>
<comment type="caution">
    <text evidence="5">The sequence shown here is derived from an EMBL/GenBank/DDBJ whole genome shotgun (WGS) entry which is preliminary data.</text>
</comment>
<organism evidence="5 6">
    <name type="scientific">Tetraparma gracilis</name>
    <dbReference type="NCBI Taxonomy" id="2962635"/>
    <lineage>
        <taxon>Eukaryota</taxon>
        <taxon>Sar</taxon>
        <taxon>Stramenopiles</taxon>
        <taxon>Ochrophyta</taxon>
        <taxon>Bolidophyceae</taxon>
        <taxon>Parmales</taxon>
        <taxon>Triparmaceae</taxon>
        <taxon>Tetraparma</taxon>
    </lineage>
</organism>
<dbReference type="InterPro" id="IPR014756">
    <property type="entry name" value="Ig_E-set"/>
</dbReference>
<evidence type="ECO:0000313" key="6">
    <source>
        <dbReference type="Proteomes" id="UP001165060"/>
    </source>
</evidence>
<keyword evidence="3" id="KW-0963">Cytoplasm</keyword>
<dbReference type="PANTHER" id="PTHR10980">
    <property type="entry name" value="RHO GDP-DISSOCIATION INHIBITOR"/>
    <property type="match status" value="1"/>
</dbReference>
<dbReference type="EMBL" id="BRYB01003362">
    <property type="protein sequence ID" value="GMI35347.1"/>
    <property type="molecule type" value="Genomic_DNA"/>
</dbReference>
<feature type="compositionally biased region" description="Basic and acidic residues" evidence="4">
    <location>
        <begin position="23"/>
        <end position="32"/>
    </location>
</feature>
<dbReference type="Pfam" id="PF02115">
    <property type="entry name" value="Rho_GDI"/>
    <property type="match status" value="1"/>
</dbReference>
<evidence type="ECO:0000256" key="1">
    <source>
        <dbReference type="ARBA" id="ARBA00004496"/>
    </source>
</evidence>
<gene>
    <name evidence="5" type="ORF">TeGR_g108</name>
</gene>
<feature type="compositionally biased region" description="Basic and acidic residues" evidence="4">
    <location>
        <begin position="109"/>
        <end position="120"/>
    </location>
</feature>
<feature type="region of interest" description="Disordered" evidence="4">
    <location>
        <begin position="1"/>
        <end position="43"/>
    </location>
</feature>
<comment type="similarity">
    <text evidence="2">Belongs to the Rho GDI family.</text>
</comment>
<keyword evidence="6" id="KW-1185">Reference proteome</keyword>
<feature type="region of interest" description="Disordered" evidence="4">
    <location>
        <begin position="106"/>
        <end position="131"/>
    </location>
</feature>
<dbReference type="InterPro" id="IPR000406">
    <property type="entry name" value="Rho_GDI"/>
</dbReference>
<evidence type="ECO:0000256" key="2">
    <source>
        <dbReference type="ARBA" id="ARBA00009758"/>
    </source>
</evidence>
<evidence type="ECO:0000256" key="3">
    <source>
        <dbReference type="ARBA" id="ARBA00022490"/>
    </source>
</evidence>
<comment type="subcellular location">
    <subcellularLocation>
        <location evidence="1">Cytoplasm</location>
    </subcellularLocation>
</comment>
<dbReference type="PANTHER" id="PTHR10980:SF3">
    <property type="entry name" value="LD16419P"/>
    <property type="match status" value="1"/>
</dbReference>
<dbReference type="SUPFAM" id="SSF81296">
    <property type="entry name" value="E set domains"/>
    <property type="match status" value="1"/>
</dbReference>
<evidence type="ECO:0000256" key="4">
    <source>
        <dbReference type="SAM" id="MobiDB-lite"/>
    </source>
</evidence>
<dbReference type="InterPro" id="IPR024792">
    <property type="entry name" value="RhoGDI_dom_sf"/>
</dbReference>
<reference evidence="5 6" key="1">
    <citation type="journal article" date="2023" name="Commun. Biol.">
        <title>Genome analysis of Parmales, the sister group of diatoms, reveals the evolutionary specialization of diatoms from phago-mixotrophs to photoautotrophs.</title>
        <authorList>
            <person name="Ban H."/>
            <person name="Sato S."/>
            <person name="Yoshikawa S."/>
            <person name="Yamada K."/>
            <person name="Nakamura Y."/>
            <person name="Ichinomiya M."/>
            <person name="Sato N."/>
            <person name="Blanc-Mathieu R."/>
            <person name="Endo H."/>
            <person name="Kuwata A."/>
            <person name="Ogata H."/>
        </authorList>
    </citation>
    <scope>NUCLEOTIDE SEQUENCE [LARGE SCALE GENOMIC DNA]</scope>
</reference>
<evidence type="ECO:0000313" key="5">
    <source>
        <dbReference type="EMBL" id="GMI35347.1"/>
    </source>
</evidence>
<dbReference type="Gene3D" id="2.70.50.30">
    <property type="entry name" value="Coagulation Factor XIII, subunit A, domain 1"/>
    <property type="match status" value="1"/>
</dbReference>
<dbReference type="Proteomes" id="UP001165060">
    <property type="component" value="Unassembled WGS sequence"/>
</dbReference>
<accession>A0ABQ6MX33</accession>